<dbReference type="CDD" id="cd18774">
    <property type="entry name" value="PDC2_HK_sensor"/>
    <property type="match status" value="1"/>
</dbReference>
<dbReference type="Pfam" id="PF00672">
    <property type="entry name" value="HAMP"/>
    <property type="match status" value="1"/>
</dbReference>
<dbReference type="SMART" id="SM00304">
    <property type="entry name" value="HAMP"/>
    <property type="match status" value="1"/>
</dbReference>
<name>A0A0F8ZR45_9ZZZZ</name>
<dbReference type="PANTHER" id="PTHR32089">
    <property type="entry name" value="METHYL-ACCEPTING CHEMOTAXIS PROTEIN MCPB"/>
    <property type="match status" value="1"/>
</dbReference>
<organism evidence="2">
    <name type="scientific">marine sediment metagenome</name>
    <dbReference type="NCBI Taxonomy" id="412755"/>
    <lineage>
        <taxon>unclassified sequences</taxon>
        <taxon>metagenomes</taxon>
        <taxon>ecological metagenomes</taxon>
    </lineage>
</organism>
<protein>
    <recommendedName>
        <fullName evidence="1">HAMP domain-containing protein</fullName>
    </recommendedName>
</protein>
<dbReference type="Gene3D" id="3.30.450.20">
    <property type="entry name" value="PAS domain"/>
    <property type="match status" value="1"/>
</dbReference>
<dbReference type="Gene3D" id="6.10.340.10">
    <property type="match status" value="1"/>
</dbReference>
<reference evidence="2" key="1">
    <citation type="journal article" date="2015" name="Nature">
        <title>Complex archaea that bridge the gap between prokaryotes and eukaryotes.</title>
        <authorList>
            <person name="Spang A."/>
            <person name="Saw J.H."/>
            <person name="Jorgensen S.L."/>
            <person name="Zaremba-Niedzwiedzka K."/>
            <person name="Martijn J."/>
            <person name="Lind A.E."/>
            <person name="van Eijk R."/>
            <person name="Schleper C."/>
            <person name="Guy L."/>
            <person name="Ettema T.J."/>
        </authorList>
    </citation>
    <scope>NUCLEOTIDE SEQUENCE</scope>
</reference>
<dbReference type="CDD" id="cd06225">
    <property type="entry name" value="HAMP"/>
    <property type="match status" value="1"/>
</dbReference>
<dbReference type="InterPro" id="IPR003660">
    <property type="entry name" value="HAMP_dom"/>
</dbReference>
<dbReference type="PROSITE" id="PS50885">
    <property type="entry name" value="HAMP"/>
    <property type="match status" value="1"/>
</dbReference>
<dbReference type="PANTHER" id="PTHR32089:SF112">
    <property type="entry name" value="LYSOZYME-LIKE PROTEIN-RELATED"/>
    <property type="match status" value="1"/>
</dbReference>
<comment type="caution">
    <text evidence="2">The sequence shown here is derived from an EMBL/GenBank/DDBJ whole genome shotgun (WGS) entry which is preliminary data.</text>
</comment>
<accession>A0A0F8ZR45</accession>
<evidence type="ECO:0000259" key="1">
    <source>
        <dbReference type="PROSITE" id="PS50885"/>
    </source>
</evidence>
<sequence>MSGCSARADQLNRHRSHRACYKSAGQGPGVDALLKHTRRQLEAAAALPTPGSGQSEREQMESIYEVLGTFKELVRLDADGEVIWTVPSAPEREGWTLANEPRLLQAIQSDQTSVLQLTPSDDTHPPVAVIVAPMHNSQGILDGFLAGELHLSHAGLDLVPLPEQEKSVHAEIIDERGYIIAHSGEEIYEPDEHAEILTDFIARGESGTTIHHVGGGRDHIVAYYPLQTLPGGVVVEQIEDEALALPQDMQRTMLIYGLGALVVASGAAWFHAHTVVRPIRQLTSDAALMASGDLDKPITATREDEIGALARRFDEMRVKLRASLEESARWAEELEDRVRERTREVEERNRELGVLNQTRRQL</sequence>
<dbReference type="GO" id="GO:0007165">
    <property type="term" value="P:signal transduction"/>
    <property type="evidence" value="ECO:0007669"/>
    <property type="project" value="InterPro"/>
</dbReference>
<dbReference type="GO" id="GO:0016020">
    <property type="term" value="C:membrane"/>
    <property type="evidence" value="ECO:0007669"/>
    <property type="project" value="InterPro"/>
</dbReference>
<feature type="non-terminal residue" evidence="2">
    <location>
        <position position="362"/>
    </location>
</feature>
<dbReference type="EMBL" id="LAZR01058939">
    <property type="protein sequence ID" value="KKK68854.1"/>
    <property type="molecule type" value="Genomic_DNA"/>
</dbReference>
<feature type="domain" description="HAMP" evidence="1">
    <location>
        <begin position="273"/>
        <end position="325"/>
    </location>
</feature>
<dbReference type="SUPFAM" id="SSF158472">
    <property type="entry name" value="HAMP domain-like"/>
    <property type="match status" value="1"/>
</dbReference>
<gene>
    <name evidence="2" type="ORF">LCGC14_2939880</name>
</gene>
<evidence type="ECO:0000313" key="2">
    <source>
        <dbReference type="EMBL" id="KKK68854.1"/>
    </source>
</evidence>
<dbReference type="AlphaFoldDB" id="A0A0F8ZR45"/>
<proteinExistence type="predicted"/>